<protein>
    <submittedName>
        <fullName evidence="1">Uncharacterized protein</fullName>
    </submittedName>
</protein>
<evidence type="ECO:0000313" key="1">
    <source>
        <dbReference type="EMBL" id="ONI40480.1"/>
    </source>
</evidence>
<organism evidence="1 2">
    <name type="scientific">Candidatus Epulonipiscium fishelsonii</name>
    <dbReference type="NCBI Taxonomy" id="77094"/>
    <lineage>
        <taxon>Bacteria</taxon>
        <taxon>Bacillati</taxon>
        <taxon>Bacillota</taxon>
        <taxon>Clostridia</taxon>
        <taxon>Lachnospirales</taxon>
        <taxon>Lachnospiraceae</taxon>
        <taxon>Candidatus Epulonipiscium</taxon>
    </lineage>
</organism>
<proteinExistence type="predicted"/>
<evidence type="ECO:0000313" key="2">
    <source>
        <dbReference type="Proteomes" id="UP000188605"/>
    </source>
</evidence>
<gene>
    <name evidence="1" type="ORF">AN396_05750</name>
</gene>
<dbReference type="EMBL" id="LJDB01000050">
    <property type="protein sequence ID" value="ONI40480.1"/>
    <property type="molecule type" value="Genomic_DNA"/>
</dbReference>
<dbReference type="Proteomes" id="UP000188605">
    <property type="component" value="Unassembled WGS sequence"/>
</dbReference>
<name>A0ACC8XCN9_9FIRM</name>
<sequence length="147" mass="15810">MKKANFILSGICSAISIYVISVALTFPAGKDGVPGPGVFPIIISILMLAACVAIIFSSLKMEDIKIPWKNSGAIEAYISMIAVVAYIVILGQVGFVVTSVIFMTLMVQWFQKGSPIKNAVISVVFVGLVYLVFSEFLNVPMNFGILI</sequence>
<accession>A0ACC8XCN9</accession>
<comment type="caution">
    <text evidence="1">The sequence shown here is derived from an EMBL/GenBank/DDBJ whole genome shotgun (WGS) entry which is preliminary data.</text>
</comment>
<keyword evidence="2" id="KW-1185">Reference proteome</keyword>
<reference evidence="1" key="1">
    <citation type="submission" date="2016-08" db="EMBL/GenBank/DDBJ databases">
        <authorList>
            <person name="Ngugi D.K."/>
            <person name="Miyake S."/>
            <person name="Stingl U."/>
        </authorList>
    </citation>
    <scope>NUCLEOTIDE SEQUENCE</scope>
    <source>
        <strain evidence="1">SCG-B11WGA-EpuloA1</strain>
    </source>
</reference>